<reference evidence="6" key="1">
    <citation type="submission" date="2022-08" db="EMBL/GenBank/DDBJ databases">
        <authorList>
            <person name="Gutierrez-Valencia J."/>
        </authorList>
    </citation>
    <scope>NUCLEOTIDE SEQUENCE</scope>
</reference>
<sequence length="1279" mass="146578">MELTGSNAIASSSCSPYSLPVVEYEVFLSFRGPDVRTTFADFLYRLLDRPKIRTFLDDEELRKGEMISPSLVKAIGESRIYIPILSPGYASSKWCLQELALMLERYKQDEGSHIILPIFYLMEPRDVRHCKGSYEEALEQHRLKYGEETIRVWKDALEEVGQMTGWRVTESDRQGAVAESVFSEVWSHIKGNYTLLTNELIGIDSHVNHVMELLKSDFEGGINVVGIHGMGGIGKTTIAKAVYNKVFTQFEHHCFLEDVRETLSLKNDGVTTLQSKIISSILRDDHMVRDASQGIHIITNRVCPRKVLIVLDNVDDRFEFGQILGEVRKFSPESRFIITTRDKRVLELLQVSKLYEPSGMSHDHSLQLLRRHAFRMDNPLEDKTTLCEEFVKVAAGLPLALEVIGSLLFRRDRKFWEAKLIELKRIPPTKVQERLKISYDELSGSEKQIFLDISCVFIGENKELPFYMWSDCNFNPESGISTLILRSLLKVDVDNKFWMHDHVRDIGRMIVREEDEQHPWKRTRIWSNEDAVDMLINGEGADLVEVLKVDMRYEDFELMEKEFQNLSKLRYLEVHSGRLTGDFKNILPNLRWLRLHYCRSIPININITKLAVLDLRFCPVRDDWRCWDKIKAAHRLKAIDVSFCDQVTKVPNLFGCPSLQRINFLGCGNMSGELHIGDLKGLRVLNIARTKITKLIGGFGRLQNLQEINVGYSRLREIPTSIGKLSSLKILVLDRLDIEVPKLPTSLKGLSLSSPRVPNLLELKDLEWLHWSRALLIPGDMWKLSKLKDLELWQVECRTLILSSPTLPSSLNTLSISGYQFVPLERLPNLVNQSNLTYLDLSEIGVHEIAGLGELRMLENFDLRDASNLIDLDGLQHLKLLKELRVYRCDVLRKLPSLSNLTKLQTLKIFRCPLLSEIHGLSELAELSTLRIIECRKLTGVMGIDKLESLQVMKIRDCSSIEELPDVSALEHLRELKITGCNQLTEVMGVDKLESLQELTITNCVSIKKLPDLSTLKLLRELTIRGCNQLPEVVGIERLKSLQLLEITDCTSIEKLPDLSALEHLRELKITGCNQLTEVIGLGKLESLRELMITDCALIKKLPDLSALEHLWALTIIRCNQLPEVAGIERLKSLELLELTECTSIERLPDLSALEHLRNLKITGCNQLTEVIGLDKLESLQALRITDCASIKKLPDLFALEHLRELIITGCNQLTEVTGIERLKWSRYFTIDERLKTQKRLEHERWELLHRANNSRPKKWSRFHSCWGVCRKDSDIISL</sequence>
<keyword evidence="1" id="KW-0433">Leucine-rich repeat</keyword>
<dbReference type="GO" id="GO:0006952">
    <property type="term" value="P:defense response"/>
    <property type="evidence" value="ECO:0007669"/>
    <property type="project" value="UniProtKB-KW"/>
</dbReference>
<dbReference type="InterPro" id="IPR057135">
    <property type="entry name" value="At4g27190-like_LRR"/>
</dbReference>
<evidence type="ECO:0000313" key="6">
    <source>
        <dbReference type="EMBL" id="CAI0437215.1"/>
    </source>
</evidence>
<dbReference type="SUPFAM" id="SSF52200">
    <property type="entry name" value="Toll/Interleukin receptor TIR domain"/>
    <property type="match status" value="1"/>
</dbReference>
<dbReference type="Proteomes" id="UP001154282">
    <property type="component" value="Unassembled WGS sequence"/>
</dbReference>
<dbReference type="Gene3D" id="1.10.8.430">
    <property type="entry name" value="Helical domain of apoptotic protease-activating factors"/>
    <property type="match status" value="1"/>
</dbReference>
<name>A0AAV0LSV1_9ROSI</name>
<keyword evidence="3" id="KW-0611">Plant defense</keyword>
<dbReference type="PANTHER" id="PTHR11017:SF570">
    <property type="entry name" value="DISEASE RESISTANCE PROTEIN (TIR-NBS CLASS)-RELATED"/>
    <property type="match status" value="1"/>
</dbReference>
<dbReference type="InterPro" id="IPR058192">
    <property type="entry name" value="WHD_ROQ1-like"/>
</dbReference>
<dbReference type="Pfam" id="PF23598">
    <property type="entry name" value="LRR_14"/>
    <property type="match status" value="2"/>
</dbReference>
<feature type="domain" description="TIR" evidence="5">
    <location>
        <begin position="22"/>
        <end position="185"/>
    </location>
</feature>
<dbReference type="AlphaFoldDB" id="A0AAV0LSV1"/>
<evidence type="ECO:0000256" key="2">
    <source>
        <dbReference type="ARBA" id="ARBA00022737"/>
    </source>
</evidence>
<keyword evidence="2" id="KW-0677">Repeat</keyword>
<keyword evidence="7" id="KW-1185">Reference proteome</keyword>
<dbReference type="InterPro" id="IPR002182">
    <property type="entry name" value="NB-ARC"/>
</dbReference>
<comment type="caution">
    <text evidence="6">The sequence shown here is derived from an EMBL/GenBank/DDBJ whole genome shotgun (WGS) entry which is preliminary data.</text>
</comment>
<evidence type="ECO:0000313" key="7">
    <source>
        <dbReference type="Proteomes" id="UP001154282"/>
    </source>
</evidence>
<dbReference type="SMART" id="SM00255">
    <property type="entry name" value="TIR"/>
    <property type="match status" value="1"/>
</dbReference>
<dbReference type="Pfam" id="PF23247">
    <property type="entry name" value="LRR_RPS2"/>
    <property type="match status" value="1"/>
</dbReference>
<dbReference type="GO" id="GO:0043531">
    <property type="term" value="F:ADP binding"/>
    <property type="evidence" value="ECO:0007669"/>
    <property type="project" value="InterPro"/>
</dbReference>
<dbReference type="PANTHER" id="PTHR11017">
    <property type="entry name" value="LEUCINE-RICH REPEAT-CONTAINING PROTEIN"/>
    <property type="match status" value="1"/>
</dbReference>
<dbReference type="Pfam" id="PF01582">
    <property type="entry name" value="TIR"/>
    <property type="match status" value="1"/>
</dbReference>
<dbReference type="PROSITE" id="PS50104">
    <property type="entry name" value="TIR"/>
    <property type="match status" value="1"/>
</dbReference>
<dbReference type="InterPro" id="IPR027417">
    <property type="entry name" value="P-loop_NTPase"/>
</dbReference>
<dbReference type="SUPFAM" id="SSF52540">
    <property type="entry name" value="P-loop containing nucleoside triphosphate hydrolases"/>
    <property type="match status" value="1"/>
</dbReference>
<evidence type="ECO:0000256" key="1">
    <source>
        <dbReference type="ARBA" id="ARBA00022614"/>
    </source>
</evidence>
<dbReference type="InterPro" id="IPR055414">
    <property type="entry name" value="LRR_R13L4/SHOC2-like"/>
</dbReference>
<evidence type="ECO:0000256" key="3">
    <source>
        <dbReference type="ARBA" id="ARBA00022821"/>
    </source>
</evidence>
<dbReference type="PRINTS" id="PR00364">
    <property type="entry name" value="DISEASERSIST"/>
</dbReference>
<protein>
    <recommendedName>
        <fullName evidence="5">TIR domain-containing protein</fullName>
    </recommendedName>
</protein>
<dbReference type="GO" id="GO:0051707">
    <property type="term" value="P:response to other organism"/>
    <property type="evidence" value="ECO:0007669"/>
    <property type="project" value="UniProtKB-ARBA"/>
</dbReference>
<evidence type="ECO:0000256" key="4">
    <source>
        <dbReference type="ARBA" id="ARBA00023027"/>
    </source>
</evidence>
<dbReference type="Gene3D" id="3.40.1170.20">
    <property type="entry name" value="tRNA intron endonuclease, N-terminal domain"/>
    <property type="match status" value="3"/>
</dbReference>
<dbReference type="Gene3D" id="3.40.50.300">
    <property type="entry name" value="P-loop containing nucleotide triphosphate hydrolases"/>
    <property type="match status" value="1"/>
</dbReference>
<dbReference type="Pfam" id="PF23282">
    <property type="entry name" value="WHD_ROQ1"/>
    <property type="match status" value="1"/>
</dbReference>
<dbReference type="Gene3D" id="3.80.10.10">
    <property type="entry name" value="Ribonuclease Inhibitor"/>
    <property type="match status" value="3"/>
</dbReference>
<dbReference type="Pfam" id="PF00931">
    <property type="entry name" value="NB-ARC"/>
    <property type="match status" value="1"/>
</dbReference>
<keyword evidence="4" id="KW-0520">NAD</keyword>
<dbReference type="InterPro" id="IPR035897">
    <property type="entry name" value="Toll_tir_struct_dom_sf"/>
</dbReference>
<proteinExistence type="predicted"/>
<evidence type="ECO:0000259" key="5">
    <source>
        <dbReference type="PROSITE" id="PS50104"/>
    </source>
</evidence>
<gene>
    <name evidence="6" type="ORF">LITE_LOCUS25381</name>
</gene>
<dbReference type="EMBL" id="CAMGYJ010000006">
    <property type="protein sequence ID" value="CAI0437215.1"/>
    <property type="molecule type" value="Genomic_DNA"/>
</dbReference>
<dbReference type="InterPro" id="IPR000157">
    <property type="entry name" value="TIR_dom"/>
</dbReference>
<dbReference type="InterPro" id="IPR042197">
    <property type="entry name" value="Apaf_helical"/>
</dbReference>
<dbReference type="Gene3D" id="3.40.50.10140">
    <property type="entry name" value="Toll/interleukin-1 receptor homology (TIR) domain"/>
    <property type="match status" value="1"/>
</dbReference>
<dbReference type="GO" id="GO:0007165">
    <property type="term" value="P:signal transduction"/>
    <property type="evidence" value="ECO:0007669"/>
    <property type="project" value="InterPro"/>
</dbReference>
<organism evidence="6 7">
    <name type="scientific">Linum tenue</name>
    <dbReference type="NCBI Taxonomy" id="586396"/>
    <lineage>
        <taxon>Eukaryota</taxon>
        <taxon>Viridiplantae</taxon>
        <taxon>Streptophyta</taxon>
        <taxon>Embryophyta</taxon>
        <taxon>Tracheophyta</taxon>
        <taxon>Spermatophyta</taxon>
        <taxon>Magnoliopsida</taxon>
        <taxon>eudicotyledons</taxon>
        <taxon>Gunneridae</taxon>
        <taxon>Pentapetalae</taxon>
        <taxon>rosids</taxon>
        <taxon>fabids</taxon>
        <taxon>Malpighiales</taxon>
        <taxon>Linaceae</taxon>
        <taxon>Linum</taxon>
    </lineage>
</organism>
<accession>A0AAV0LSV1</accession>
<dbReference type="InterPro" id="IPR044974">
    <property type="entry name" value="Disease_R_plants"/>
</dbReference>
<dbReference type="SUPFAM" id="SSF52058">
    <property type="entry name" value="L domain-like"/>
    <property type="match status" value="3"/>
</dbReference>
<dbReference type="InterPro" id="IPR032675">
    <property type="entry name" value="LRR_dom_sf"/>
</dbReference>
<dbReference type="FunFam" id="3.40.50.10140:FF:000007">
    <property type="entry name" value="Disease resistance protein (TIR-NBS-LRR class)"/>
    <property type="match status" value="1"/>
</dbReference>